<evidence type="ECO:0000256" key="1">
    <source>
        <dbReference type="SAM" id="MobiDB-lite"/>
    </source>
</evidence>
<dbReference type="Proteomes" id="UP000075884">
    <property type="component" value="Unassembled WGS sequence"/>
</dbReference>
<evidence type="ECO:0000313" key="3">
    <source>
        <dbReference type="Proteomes" id="UP000075884"/>
    </source>
</evidence>
<protein>
    <submittedName>
        <fullName evidence="2">Uncharacterized protein</fullName>
    </submittedName>
</protein>
<dbReference type="EnsemblMetazoa" id="ADIR009754-RA">
    <property type="protein sequence ID" value="ADIR009754-PA"/>
    <property type="gene ID" value="ADIR009754"/>
</dbReference>
<evidence type="ECO:0000313" key="2">
    <source>
        <dbReference type="EnsemblMetazoa" id="ADIR009754-PA"/>
    </source>
</evidence>
<organism evidence="2 3">
    <name type="scientific">Anopheles dirus</name>
    <dbReference type="NCBI Taxonomy" id="7168"/>
    <lineage>
        <taxon>Eukaryota</taxon>
        <taxon>Metazoa</taxon>
        <taxon>Ecdysozoa</taxon>
        <taxon>Arthropoda</taxon>
        <taxon>Hexapoda</taxon>
        <taxon>Insecta</taxon>
        <taxon>Pterygota</taxon>
        <taxon>Neoptera</taxon>
        <taxon>Endopterygota</taxon>
        <taxon>Diptera</taxon>
        <taxon>Nematocera</taxon>
        <taxon>Culicoidea</taxon>
        <taxon>Culicidae</taxon>
        <taxon>Anophelinae</taxon>
        <taxon>Anopheles</taxon>
    </lineage>
</organism>
<accession>A0A182NQ19</accession>
<proteinExistence type="predicted"/>
<dbReference type="VEuPathDB" id="VectorBase:ADIR009754"/>
<keyword evidence="3" id="KW-1185">Reference proteome</keyword>
<name>A0A182NQ19_9DIPT</name>
<feature type="compositionally biased region" description="Polar residues" evidence="1">
    <location>
        <begin position="211"/>
        <end position="224"/>
    </location>
</feature>
<dbReference type="AlphaFoldDB" id="A0A182NQ19"/>
<reference evidence="2" key="2">
    <citation type="submission" date="2020-05" db="UniProtKB">
        <authorList>
            <consortium name="EnsemblMetazoa"/>
        </authorList>
    </citation>
    <scope>IDENTIFICATION</scope>
    <source>
        <strain evidence="2">WRAIR2</strain>
    </source>
</reference>
<reference evidence="3" key="1">
    <citation type="submission" date="2013-03" db="EMBL/GenBank/DDBJ databases">
        <title>The Genome Sequence of Anopheles dirus WRAIR2.</title>
        <authorList>
            <consortium name="The Broad Institute Genomics Platform"/>
            <person name="Neafsey D.E."/>
            <person name="Walton C."/>
            <person name="Walker B."/>
            <person name="Young S.K."/>
            <person name="Zeng Q."/>
            <person name="Gargeya S."/>
            <person name="Fitzgerald M."/>
            <person name="Haas B."/>
            <person name="Abouelleil A."/>
            <person name="Allen A.W."/>
            <person name="Alvarado L."/>
            <person name="Arachchi H.M."/>
            <person name="Berlin A.M."/>
            <person name="Chapman S.B."/>
            <person name="Gainer-Dewar J."/>
            <person name="Goldberg J."/>
            <person name="Griggs A."/>
            <person name="Gujja S."/>
            <person name="Hansen M."/>
            <person name="Howarth C."/>
            <person name="Imamovic A."/>
            <person name="Ireland A."/>
            <person name="Larimer J."/>
            <person name="McCowan C."/>
            <person name="Murphy C."/>
            <person name="Pearson M."/>
            <person name="Poon T.W."/>
            <person name="Priest M."/>
            <person name="Roberts A."/>
            <person name="Saif S."/>
            <person name="Shea T."/>
            <person name="Sisk P."/>
            <person name="Sykes S."/>
            <person name="Wortman J."/>
            <person name="Nusbaum C."/>
            <person name="Birren B."/>
        </authorList>
    </citation>
    <scope>NUCLEOTIDE SEQUENCE [LARGE SCALE GENOMIC DNA]</scope>
    <source>
        <strain evidence="3">WRAIR2</strain>
    </source>
</reference>
<sequence>MTGHTDNLVEQLVQQIQRGQHCNSKAPVRKIYIDEDPAKEETVPCPRCVLRNQQHMVRYVFLNLSVAIYKCEGPDCMYPFRNYKFKNFEENIVYRYQQQSDLKPLDPAYGAEYIDSFHKECTSGFDTVIDHIASVDFSLDFLSHDKAQQEQPGSMVVRGSTTQPLDCDSFAKSFDTGFIDDMLKDLFPSSDIPPAAPQTSPPASTEGEYTMPTNGSITPNSQTSGRKLEKCLKVFQKPNDDDVFKKPMVPEGDELVVEHITPTKLRIKKVFSPPAKAKGHRSKGGKHKKKKQNYFSLPIGTSSSIKLKQARALVKSKRIQPLELVCTLNTLSQHKTQKSLVASRRPAVPKSPDRSKVQNMLNFIQRSMKNRNVRENAIGVESMMPVVGDSNGSPNDKIKNAFDPGVYSTVASPNNLTSNFTEASPLEFNSSMSSPSGGMELFFQLLE</sequence>
<feature type="region of interest" description="Disordered" evidence="1">
    <location>
        <begin position="190"/>
        <end position="224"/>
    </location>
</feature>